<dbReference type="Gene3D" id="3.80.10.10">
    <property type="entry name" value="Ribonuclease Inhibitor"/>
    <property type="match status" value="1"/>
</dbReference>
<keyword evidence="7" id="KW-1133">Transmembrane helix</keyword>
<gene>
    <name evidence="12" type="ORF">CHYS00102_LOCUS14486</name>
</gene>
<name>A0A7S1BI73_9STRA</name>
<evidence type="ECO:0000256" key="11">
    <source>
        <dbReference type="ARBA" id="ARBA00037847"/>
    </source>
</evidence>
<evidence type="ECO:0000256" key="6">
    <source>
        <dbReference type="ARBA" id="ARBA00022737"/>
    </source>
</evidence>
<dbReference type="AlphaFoldDB" id="A0A7S1BI73"/>
<comment type="subcellular location">
    <subcellularLocation>
        <location evidence="1">Cell membrane</location>
    </subcellularLocation>
    <subcellularLocation>
        <location evidence="11">Endomembrane system</location>
        <topology evidence="11">Single-pass membrane protein</topology>
    </subcellularLocation>
    <subcellularLocation>
        <location evidence="2">Membrane</location>
        <topology evidence="2">Single-pass type I membrane protein</topology>
    </subcellularLocation>
</comment>
<reference evidence="12" key="1">
    <citation type="submission" date="2021-01" db="EMBL/GenBank/DDBJ databases">
        <authorList>
            <person name="Corre E."/>
            <person name="Pelletier E."/>
            <person name="Niang G."/>
            <person name="Scheremetjew M."/>
            <person name="Finn R."/>
            <person name="Kale V."/>
            <person name="Holt S."/>
            <person name="Cochrane G."/>
            <person name="Meng A."/>
            <person name="Brown T."/>
            <person name="Cohen L."/>
        </authorList>
    </citation>
    <scope>NUCLEOTIDE SEQUENCE</scope>
    <source>
        <strain evidence="12">308</strain>
    </source>
</reference>
<evidence type="ECO:0000256" key="4">
    <source>
        <dbReference type="ARBA" id="ARBA00022614"/>
    </source>
</evidence>
<dbReference type="EMBL" id="HBFR01020118">
    <property type="protein sequence ID" value="CAD8887288.1"/>
    <property type="molecule type" value="Transcribed_RNA"/>
</dbReference>
<accession>A0A7S1BI73</accession>
<dbReference type="PANTHER" id="PTHR27004:SF203">
    <property type="entry name" value="LEUCINE-RICH REPEAT-CONTAINING N-TERMINAL PLANT-TYPE DOMAIN-CONTAINING PROTEIN"/>
    <property type="match status" value="1"/>
</dbReference>
<evidence type="ECO:0000256" key="8">
    <source>
        <dbReference type="ARBA" id="ARBA00023136"/>
    </source>
</evidence>
<evidence type="ECO:0000256" key="7">
    <source>
        <dbReference type="ARBA" id="ARBA00022989"/>
    </source>
</evidence>
<keyword evidence="10" id="KW-0325">Glycoprotein</keyword>
<evidence type="ECO:0000256" key="9">
    <source>
        <dbReference type="ARBA" id="ARBA00023170"/>
    </source>
</evidence>
<dbReference type="GO" id="GO:0005886">
    <property type="term" value="C:plasma membrane"/>
    <property type="evidence" value="ECO:0007669"/>
    <property type="project" value="UniProtKB-SubCell"/>
</dbReference>
<keyword evidence="9" id="KW-0675">Receptor</keyword>
<keyword evidence="5" id="KW-0812">Transmembrane</keyword>
<dbReference type="InterPro" id="IPR001611">
    <property type="entry name" value="Leu-rich_rpt"/>
</dbReference>
<dbReference type="GO" id="GO:0012505">
    <property type="term" value="C:endomembrane system"/>
    <property type="evidence" value="ECO:0007669"/>
    <property type="project" value="UniProtKB-SubCell"/>
</dbReference>
<evidence type="ECO:0000256" key="10">
    <source>
        <dbReference type="ARBA" id="ARBA00023180"/>
    </source>
</evidence>
<keyword evidence="4" id="KW-0433">Leucine-rich repeat</keyword>
<dbReference type="InterPro" id="IPR032675">
    <property type="entry name" value="LRR_dom_sf"/>
</dbReference>
<dbReference type="SUPFAM" id="SSF52058">
    <property type="entry name" value="L domain-like"/>
    <property type="match status" value="1"/>
</dbReference>
<protein>
    <submittedName>
        <fullName evidence="12">Uncharacterized protein</fullName>
    </submittedName>
</protein>
<evidence type="ECO:0000256" key="3">
    <source>
        <dbReference type="ARBA" id="ARBA00022475"/>
    </source>
</evidence>
<evidence type="ECO:0000313" key="12">
    <source>
        <dbReference type="EMBL" id="CAD8887288.1"/>
    </source>
</evidence>
<dbReference type="PANTHER" id="PTHR27004">
    <property type="entry name" value="RECEPTOR-LIKE PROTEIN 12 ISOFORM X1"/>
    <property type="match status" value="1"/>
</dbReference>
<dbReference type="Pfam" id="PF00560">
    <property type="entry name" value="LRR_1"/>
    <property type="match status" value="3"/>
</dbReference>
<sequence length="166" mass="18440">MKLVGKIPNAIVKLSTLERLDFGNNSIRGTIPNKIGRLKKLRKLDLDINQLTGSLPMSLFDLRNLTWLDLDTNELTGTITGRFRRLINVEVVSLYGNNFSGSLPVYESIAGMDKLKYIYFDDNDLGGTTDLCTKHPNIVKIHSDCKSKTKCICPGGVSTCTCCQCH</sequence>
<proteinExistence type="predicted"/>
<keyword evidence="8" id="KW-0472">Membrane</keyword>
<dbReference type="FunFam" id="3.80.10.10:FF:000383">
    <property type="entry name" value="Leucine-rich repeat receptor protein kinase EMS1"/>
    <property type="match status" value="1"/>
</dbReference>
<evidence type="ECO:0000256" key="1">
    <source>
        <dbReference type="ARBA" id="ARBA00004236"/>
    </source>
</evidence>
<keyword evidence="3" id="KW-1003">Cell membrane</keyword>
<organism evidence="12">
    <name type="scientific">Corethron hystrix</name>
    <dbReference type="NCBI Taxonomy" id="216773"/>
    <lineage>
        <taxon>Eukaryota</taxon>
        <taxon>Sar</taxon>
        <taxon>Stramenopiles</taxon>
        <taxon>Ochrophyta</taxon>
        <taxon>Bacillariophyta</taxon>
        <taxon>Coscinodiscophyceae</taxon>
        <taxon>Corethrophycidae</taxon>
        <taxon>Corethrales</taxon>
        <taxon>Corethraceae</taxon>
        <taxon>Corethron</taxon>
    </lineage>
</organism>
<keyword evidence="6" id="KW-0677">Repeat</keyword>
<evidence type="ECO:0000256" key="2">
    <source>
        <dbReference type="ARBA" id="ARBA00004479"/>
    </source>
</evidence>
<evidence type="ECO:0000256" key="5">
    <source>
        <dbReference type="ARBA" id="ARBA00022692"/>
    </source>
</evidence>